<evidence type="ECO:0000256" key="13">
    <source>
        <dbReference type="ARBA" id="ARBA00023180"/>
    </source>
</evidence>
<feature type="disulfide bond" evidence="19">
    <location>
        <begin position="128"/>
        <end position="180"/>
    </location>
</feature>
<keyword evidence="22" id="KW-1185">Reference proteome</keyword>
<proteinExistence type="inferred from homology"/>
<feature type="transmembrane region" description="Helical" evidence="20">
    <location>
        <begin position="358"/>
        <end position="376"/>
    </location>
</feature>
<evidence type="ECO:0000256" key="5">
    <source>
        <dbReference type="ARBA" id="ARBA00022692"/>
    </source>
</evidence>
<dbReference type="InterPro" id="IPR001429">
    <property type="entry name" value="P2X_purnocptor"/>
</dbReference>
<feature type="binding site" evidence="18">
    <location>
        <position position="202"/>
    </location>
    <ligand>
        <name>ATP</name>
        <dbReference type="ChEBI" id="CHEBI:30616"/>
        <note>ligand shared between two neighboring subunits of the homotrimer</note>
    </ligand>
</feature>
<dbReference type="FunFam" id="2.60.490.10:FF:000001">
    <property type="entry name" value="P2X purinoceptor"/>
    <property type="match status" value="1"/>
</dbReference>
<comment type="caution">
    <text evidence="21">The sequence shown here is derived from an EMBL/GenBank/DDBJ whole genome shotgun (WGS) entry which is preliminary data.</text>
</comment>
<feature type="binding site" evidence="18">
    <location>
        <position position="328"/>
    </location>
    <ligand>
        <name>ATP</name>
        <dbReference type="ChEBI" id="CHEBI:30616"/>
        <note>ligand shared between two neighboring subunits of the homotrimer</note>
    </ligand>
</feature>
<evidence type="ECO:0000256" key="19">
    <source>
        <dbReference type="PIRSR" id="PIRSR005713-2"/>
    </source>
</evidence>
<evidence type="ECO:0000256" key="9">
    <source>
        <dbReference type="ARBA" id="ARBA00023065"/>
    </source>
</evidence>
<evidence type="ECO:0000256" key="14">
    <source>
        <dbReference type="ARBA" id="ARBA00023286"/>
    </source>
</evidence>
<keyword evidence="13" id="KW-0325">Glycoprotein</keyword>
<feature type="disulfide bond" evidence="19">
    <location>
        <begin position="233"/>
        <end position="245"/>
    </location>
</feature>
<dbReference type="NCBIfam" id="TIGR00863">
    <property type="entry name" value="P2X"/>
    <property type="match status" value="1"/>
</dbReference>
<keyword evidence="3" id="KW-0813">Transport</keyword>
<evidence type="ECO:0000256" key="6">
    <source>
        <dbReference type="ARBA" id="ARBA00022741"/>
    </source>
</evidence>
<dbReference type="Gene3D" id="2.60.490.10">
    <property type="entry name" value="atp-gated p2x4 ion channel domain"/>
    <property type="match status" value="1"/>
</dbReference>
<keyword evidence="12" id="KW-0675">Receptor</keyword>
<keyword evidence="11 19" id="KW-1015">Disulfide bond</keyword>
<name>A0AAD9KKB8_RIDPI</name>
<keyword evidence="9" id="KW-0406">Ion transport</keyword>
<dbReference type="PRINTS" id="PR01307">
    <property type="entry name" value="P2XRECEPTOR"/>
</dbReference>
<evidence type="ECO:0000256" key="18">
    <source>
        <dbReference type="PIRSR" id="PIRSR005713-1"/>
    </source>
</evidence>
<sequence>MGGAERVVMSGLSSGLSVFFEYDTPKIVHISSKKVGVINRLIQLVILAYLIGYVIVWKKGYQEFDQVESAVTTKVKGVVYTNFTNHSIPDLANRLWDVPDYVIPPQENGAFFVMTNMIFTPNQTQGRCEEDPSMKHVNCTSDADCHKGEAVLNGNGVKTGKCIKSTRQPGLEVCEIYAWCPVENDTLPQKHVALLEGSKDFTVLIKNQIEFPKFGLKKRNILETQNSEYLRSCRYNSSDPDDRLCPIFQLETITGGAGESYEEMAVLGGIVAINIHWDCNLDYSFEYCKPQYTFRRLDNRNAHIAKGWNFRYANYYYDNGIQRRDLIKAYGILFVLKVTGQAGKFSVVPLLLNIGSGLGLLAIATVLCDIVVLYMLKRGKFYQEKKYLYVKGDDAFQVRSYTRYCRVCTAVFYNTPLYY</sequence>
<dbReference type="GO" id="GO:0098794">
    <property type="term" value="C:postsynapse"/>
    <property type="evidence" value="ECO:0007669"/>
    <property type="project" value="GOC"/>
</dbReference>
<keyword evidence="15" id="KW-0407">Ion channel</keyword>
<evidence type="ECO:0000256" key="1">
    <source>
        <dbReference type="ARBA" id="ARBA00004651"/>
    </source>
</evidence>
<dbReference type="Gene3D" id="1.10.287.940">
    <property type="entry name" value="atp-gated p2x4 ion channel"/>
    <property type="match status" value="1"/>
</dbReference>
<dbReference type="GO" id="GO:0005524">
    <property type="term" value="F:ATP binding"/>
    <property type="evidence" value="ECO:0007669"/>
    <property type="project" value="UniProtKB-KW"/>
</dbReference>
<keyword evidence="14" id="KW-1071">Ligand-gated ion channel</keyword>
<dbReference type="InterPro" id="IPR059116">
    <property type="entry name" value="P2X_receptor"/>
</dbReference>
<evidence type="ECO:0000256" key="3">
    <source>
        <dbReference type="ARBA" id="ARBA00022448"/>
    </source>
</evidence>
<comment type="catalytic activity">
    <reaction evidence="17">
        <text>Ca(2+)(in) = Ca(2+)(out)</text>
        <dbReference type="Rhea" id="RHEA:29671"/>
        <dbReference type="ChEBI" id="CHEBI:29108"/>
    </reaction>
</comment>
<dbReference type="EMBL" id="JAODUO010000927">
    <property type="protein sequence ID" value="KAK2172806.1"/>
    <property type="molecule type" value="Genomic_DNA"/>
</dbReference>
<dbReference type="GO" id="GO:0033198">
    <property type="term" value="P:response to ATP"/>
    <property type="evidence" value="ECO:0007669"/>
    <property type="project" value="InterPro"/>
</dbReference>
<gene>
    <name evidence="21" type="ORF">NP493_928g01058</name>
</gene>
<comment type="subcellular location">
    <subcellularLocation>
        <location evidence="1">Cell membrane</location>
        <topology evidence="1">Multi-pass membrane protein</topology>
    </subcellularLocation>
</comment>
<evidence type="ECO:0000256" key="11">
    <source>
        <dbReference type="ARBA" id="ARBA00023157"/>
    </source>
</evidence>
<keyword evidence="6 18" id="KW-0547">Nucleotide-binding</keyword>
<keyword evidence="7 18" id="KW-0067">ATP-binding</keyword>
<protein>
    <recommendedName>
        <fullName evidence="23">Purinergic receptor</fullName>
    </recommendedName>
</protein>
<evidence type="ECO:0000256" key="7">
    <source>
        <dbReference type="ARBA" id="ARBA00022840"/>
    </source>
</evidence>
<dbReference type="Pfam" id="PF00864">
    <property type="entry name" value="P2X_receptor"/>
    <property type="match status" value="1"/>
</dbReference>
<evidence type="ECO:0000256" key="16">
    <source>
        <dbReference type="ARBA" id="ARBA00036239"/>
    </source>
</evidence>
<accession>A0AAD9KKB8</accession>
<evidence type="ECO:0000256" key="17">
    <source>
        <dbReference type="ARBA" id="ARBA00036634"/>
    </source>
</evidence>
<keyword evidence="10 20" id="KW-0472">Membrane</keyword>
<feature type="binding site" evidence="18">
    <location>
        <begin position="74"/>
        <end position="76"/>
    </location>
    <ligand>
        <name>ATP</name>
        <dbReference type="ChEBI" id="CHEBI:30616"/>
        <note>ligand shared between two neighboring subunits of the homotrimer</note>
    </ligand>
</feature>
<keyword evidence="5 20" id="KW-0812">Transmembrane</keyword>
<dbReference type="PANTHER" id="PTHR10125">
    <property type="entry name" value="P2X PURINOCEPTOR"/>
    <property type="match status" value="1"/>
</dbReference>
<evidence type="ECO:0000256" key="8">
    <source>
        <dbReference type="ARBA" id="ARBA00022989"/>
    </source>
</evidence>
<evidence type="ECO:0000313" key="21">
    <source>
        <dbReference type="EMBL" id="KAK2172806.1"/>
    </source>
</evidence>
<evidence type="ECO:0000256" key="10">
    <source>
        <dbReference type="ARBA" id="ARBA00023136"/>
    </source>
</evidence>
<dbReference type="GO" id="GO:0001614">
    <property type="term" value="F:purinergic nucleotide receptor activity"/>
    <property type="evidence" value="ECO:0007669"/>
    <property type="project" value="InterPro"/>
</dbReference>
<keyword evidence="4" id="KW-1003">Cell membrane</keyword>
<keyword evidence="8 20" id="KW-1133">Transmembrane helix</keyword>
<dbReference type="FunFam" id="1.10.287.940:FF:000010">
    <property type="entry name" value="P2X receptor E"/>
    <property type="match status" value="1"/>
</dbReference>
<dbReference type="PANTHER" id="PTHR10125:SF31">
    <property type="entry name" value="P2X RECEPTOR E"/>
    <property type="match status" value="1"/>
</dbReference>
<dbReference type="GO" id="GO:0005886">
    <property type="term" value="C:plasma membrane"/>
    <property type="evidence" value="ECO:0007669"/>
    <property type="project" value="UniProtKB-SubCell"/>
</dbReference>
<feature type="binding site" evidence="18">
    <location>
        <begin position="309"/>
        <end position="311"/>
    </location>
    <ligand>
        <name>ATP</name>
        <dbReference type="ChEBI" id="CHEBI:30616"/>
        <note>ligand shared between two neighboring subunits of the homotrimer</note>
    </ligand>
</feature>
<dbReference type="PIRSF" id="PIRSF005713">
    <property type="entry name" value="P2X_purinoceptor"/>
    <property type="match status" value="1"/>
</dbReference>
<dbReference type="GO" id="GO:0070588">
    <property type="term" value="P:calcium ion transmembrane transport"/>
    <property type="evidence" value="ECO:0007669"/>
    <property type="project" value="TreeGrafter"/>
</dbReference>
<feature type="disulfide bond" evidence="19">
    <location>
        <begin position="279"/>
        <end position="288"/>
    </location>
</feature>
<feature type="disulfide bond" evidence="19">
    <location>
        <begin position="145"/>
        <end position="174"/>
    </location>
</feature>
<feature type="transmembrane region" description="Helical" evidence="20">
    <location>
        <begin position="37"/>
        <end position="56"/>
    </location>
</feature>
<evidence type="ECO:0000313" key="22">
    <source>
        <dbReference type="Proteomes" id="UP001209878"/>
    </source>
</evidence>
<comment type="similarity">
    <text evidence="2">Belongs to the P2X receptor family.</text>
</comment>
<evidence type="ECO:0000256" key="15">
    <source>
        <dbReference type="ARBA" id="ARBA00023303"/>
    </source>
</evidence>
<dbReference type="GO" id="GO:0004931">
    <property type="term" value="F:extracellularly ATP-gated monoatomic cation channel activity"/>
    <property type="evidence" value="ECO:0007669"/>
    <property type="project" value="InterPro"/>
</dbReference>
<reference evidence="21" key="1">
    <citation type="journal article" date="2023" name="Mol. Biol. Evol.">
        <title>Third-Generation Sequencing Reveals the Adaptive Role of the Epigenome in Three Deep-Sea Polychaetes.</title>
        <authorList>
            <person name="Perez M."/>
            <person name="Aroh O."/>
            <person name="Sun Y."/>
            <person name="Lan Y."/>
            <person name="Juniper S.K."/>
            <person name="Young C.R."/>
            <person name="Angers B."/>
            <person name="Qian P.Y."/>
        </authorList>
    </citation>
    <scope>NUCLEOTIDE SEQUENCE</scope>
    <source>
        <strain evidence="21">R07B-5</strain>
    </source>
</reference>
<evidence type="ECO:0008006" key="23">
    <source>
        <dbReference type="Google" id="ProtNLM"/>
    </source>
</evidence>
<evidence type="ECO:0000256" key="20">
    <source>
        <dbReference type="SAM" id="Phobius"/>
    </source>
</evidence>
<dbReference type="Proteomes" id="UP001209878">
    <property type="component" value="Unassembled WGS sequence"/>
</dbReference>
<evidence type="ECO:0000256" key="4">
    <source>
        <dbReference type="ARBA" id="ARBA00022475"/>
    </source>
</evidence>
<feature type="disulfide bond" evidence="19">
    <location>
        <begin position="139"/>
        <end position="162"/>
    </location>
</feature>
<comment type="catalytic activity">
    <reaction evidence="16">
        <text>Na(+)(in) = Na(+)(out)</text>
        <dbReference type="Rhea" id="RHEA:34963"/>
        <dbReference type="ChEBI" id="CHEBI:29101"/>
    </reaction>
</comment>
<evidence type="ECO:0000256" key="12">
    <source>
        <dbReference type="ARBA" id="ARBA00023170"/>
    </source>
</evidence>
<evidence type="ECO:0000256" key="2">
    <source>
        <dbReference type="ARBA" id="ARBA00009848"/>
    </source>
</evidence>
<organism evidence="21 22">
    <name type="scientific">Ridgeia piscesae</name>
    <name type="common">Tubeworm</name>
    <dbReference type="NCBI Taxonomy" id="27915"/>
    <lineage>
        <taxon>Eukaryota</taxon>
        <taxon>Metazoa</taxon>
        <taxon>Spiralia</taxon>
        <taxon>Lophotrochozoa</taxon>
        <taxon>Annelida</taxon>
        <taxon>Polychaeta</taxon>
        <taxon>Sedentaria</taxon>
        <taxon>Canalipalpata</taxon>
        <taxon>Sabellida</taxon>
        <taxon>Siboglinidae</taxon>
        <taxon>Ridgeia</taxon>
    </lineage>
</organism>
<dbReference type="AlphaFoldDB" id="A0AAD9KKB8"/>
<dbReference type="InterPro" id="IPR027309">
    <property type="entry name" value="P2X_extracellular_dom_sf"/>
</dbReference>